<reference evidence="2" key="1">
    <citation type="submission" date="2021-02" db="EMBL/GenBank/DDBJ databases">
        <authorList>
            <person name="Dougan E. K."/>
            <person name="Rhodes N."/>
            <person name="Thang M."/>
            <person name="Chan C."/>
        </authorList>
    </citation>
    <scope>NUCLEOTIDE SEQUENCE</scope>
</reference>
<name>A0A812XV91_SYMPI</name>
<proteinExistence type="predicted"/>
<keyword evidence="1" id="KW-0812">Transmembrane</keyword>
<dbReference type="EMBL" id="CAJNIZ010046538">
    <property type="protein sequence ID" value="CAE7750759.1"/>
    <property type="molecule type" value="Genomic_DNA"/>
</dbReference>
<sequence length="94" mass="10227">VTCIFSVAKAGLYACQDFKFMAKAATLVFAAVFLPVVLIARFIFVSATALYVASVLPSWVLTIVFLWRLQKNCQKMLLAGSGQPAVHEVSMGQI</sequence>
<dbReference type="Proteomes" id="UP000649617">
    <property type="component" value="Unassembled WGS sequence"/>
</dbReference>
<feature type="transmembrane region" description="Helical" evidence="1">
    <location>
        <begin position="50"/>
        <end position="69"/>
    </location>
</feature>
<evidence type="ECO:0000313" key="3">
    <source>
        <dbReference type="Proteomes" id="UP000649617"/>
    </source>
</evidence>
<dbReference type="AlphaFoldDB" id="A0A812XV91"/>
<keyword evidence="1" id="KW-1133">Transmembrane helix</keyword>
<organism evidence="2 3">
    <name type="scientific">Symbiodinium pilosum</name>
    <name type="common">Dinoflagellate</name>
    <dbReference type="NCBI Taxonomy" id="2952"/>
    <lineage>
        <taxon>Eukaryota</taxon>
        <taxon>Sar</taxon>
        <taxon>Alveolata</taxon>
        <taxon>Dinophyceae</taxon>
        <taxon>Suessiales</taxon>
        <taxon>Symbiodiniaceae</taxon>
        <taxon>Symbiodinium</taxon>
    </lineage>
</organism>
<feature type="non-terminal residue" evidence="2">
    <location>
        <position position="1"/>
    </location>
</feature>
<feature type="transmembrane region" description="Helical" evidence="1">
    <location>
        <begin position="24"/>
        <end position="44"/>
    </location>
</feature>
<protein>
    <submittedName>
        <fullName evidence="2">HERC2 protein</fullName>
    </submittedName>
</protein>
<keyword evidence="3" id="KW-1185">Reference proteome</keyword>
<accession>A0A812XV91</accession>
<evidence type="ECO:0000256" key="1">
    <source>
        <dbReference type="SAM" id="Phobius"/>
    </source>
</evidence>
<dbReference type="OrthoDB" id="437686at2759"/>
<gene>
    <name evidence="2" type="primary">HERC2</name>
    <name evidence="2" type="ORF">SPIL2461_LOCUS21738</name>
</gene>
<keyword evidence="1" id="KW-0472">Membrane</keyword>
<evidence type="ECO:0000313" key="2">
    <source>
        <dbReference type="EMBL" id="CAE7750759.1"/>
    </source>
</evidence>
<comment type="caution">
    <text evidence="2">The sequence shown here is derived from an EMBL/GenBank/DDBJ whole genome shotgun (WGS) entry which is preliminary data.</text>
</comment>